<reference evidence="2" key="3">
    <citation type="submission" date="2021-05" db="UniProtKB">
        <authorList>
            <consortium name="EnsemblPlants"/>
        </authorList>
    </citation>
    <scope>IDENTIFICATION</scope>
    <source>
        <strain evidence="2">cv. B73</strain>
    </source>
</reference>
<accession>A0A804QKY4</accession>
<reference evidence="3" key="1">
    <citation type="journal article" date="2009" name="Science">
        <title>The B73 maize genome: complexity, diversity, and dynamics.</title>
        <authorList>
            <person name="Schnable P.S."/>
            <person name="Ware D."/>
            <person name="Fulton R.S."/>
            <person name="Stein J.C."/>
            <person name="Wei F."/>
            <person name="Pasternak S."/>
            <person name="Liang C."/>
            <person name="Zhang J."/>
            <person name="Fulton L."/>
            <person name="Graves T.A."/>
            <person name="Minx P."/>
            <person name="Reily A.D."/>
            <person name="Courtney L."/>
            <person name="Kruchowski S.S."/>
            <person name="Tomlinson C."/>
            <person name="Strong C."/>
            <person name="Delehaunty K."/>
            <person name="Fronick C."/>
            <person name="Courtney B."/>
            <person name="Rock S.M."/>
            <person name="Belter E."/>
            <person name="Du F."/>
            <person name="Kim K."/>
            <person name="Abbott R.M."/>
            <person name="Cotton M."/>
            <person name="Levy A."/>
            <person name="Marchetto P."/>
            <person name="Ochoa K."/>
            <person name="Jackson S.M."/>
            <person name="Gillam B."/>
            <person name="Chen W."/>
            <person name="Yan L."/>
            <person name="Higginbotham J."/>
            <person name="Cardenas M."/>
            <person name="Waligorski J."/>
            <person name="Applebaum E."/>
            <person name="Phelps L."/>
            <person name="Falcone J."/>
            <person name="Kanchi K."/>
            <person name="Thane T."/>
            <person name="Scimone A."/>
            <person name="Thane N."/>
            <person name="Henke J."/>
            <person name="Wang T."/>
            <person name="Ruppert J."/>
            <person name="Shah N."/>
            <person name="Rotter K."/>
            <person name="Hodges J."/>
            <person name="Ingenthron E."/>
            <person name="Cordes M."/>
            <person name="Kohlberg S."/>
            <person name="Sgro J."/>
            <person name="Delgado B."/>
            <person name="Mead K."/>
            <person name="Chinwalla A."/>
            <person name="Leonard S."/>
            <person name="Crouse K."/>
            <person name="Collura K."/>
            <person name="Kudrna D."/>
            <person name="Currie J."/>
            <person name="He R."/>
            <person name="Angelova A."/>
            <person name="Rajasekar S."/>
            <person name="Mueller T."/>
            <person name="Lomeli R."/>
            <person name="Scara G."/>
            <person name="Ko A."/>
            <person name="Delaney K."/>
            <person name="Wissotski M."/>
            <person name="Lopez G."/>
            <person name="Campos D."/>
            <person name="Braidotti M."/>
            <person name="Ashley E."/>
            <person name="Golser W."/>
            <person name="Kim H."/>
            <person name="Lee S."/>
            <person name="Lin J."/>
            <person name="Dujmic Z."/>
            <person name="Kim W."/>
            <person name="Talag J."/>
            <person name="Zuccolo A."/>
            <person name="Fan C."/>
            <person name="Sebastian A."/>
            <person name="Kramer M."/>
            <person name="Spiegel L."/>
            <person name="Nascimento L."/>
            <person name="Zutavern T."/>
            <person name="Miller B."/>
            <person name="Ambroise C."/>
            <person name="Muller S."/>
            <person name="Spooner W."/>
            <person name="Narechania A."/>
            <person name="Ren L."/>
            <person name="Wei S."/>
            <person name="Kumari S."/>
            <person name="Faga B."/>
            <person name="Levy M.J."/>
            <person name="McMahan L."/>
            <person name="Van Buren P."/>
            <person name="Vaughn M.W."/>
            <person name="Ying K."/>
            <person name="Yeh C.-T."/>
            <person name="Emrich S.J."/>
            <person name="Jia Y."/>
            <person name="Kalyanaraman A."/>
            <person name="Hsia A.-P."/>
            <person name="Barbazuk W.B."/>
            <person name="Baucom R.S."/>
            <person name="Brutnell T.P."/>
            <person name="Carpita N.C."/>
            <person name="Chaparro C."/>
            <person name="Chia J.-M."/>
            <person name="Deragon J.-M."/>
            <person name="Estill J.C."/>
            <person name="Fu Y."/>
            <person name="Jeddeloh J.A."/>
            <person name="Han Y."/>
            <person name="Lee H."/>
            <person name="Li P."/>
            <person name="Lisch D.R."/>
            <person name="Liu S."/>
            <person name="Liu Z."/>
            <person name="Nagel D.H."/>
            <person name="McCann M.C."/>
            <person name="SanMiguel P."/>
            <person name="Myers A.M."/>
            <person name="Nettleton D."/>
            <person name="Nguyen J."/>
            <person name="Penning B.W."/>
            <person name="Ponnala L."/>
            <person name="Schneider K.L."/>
            <person name="Schwartz D.C."/>
            <person name="Sharma A."/>
            <person name="Soderlund C."/>
            <person name="Springer N.M."/>
            <person name="Sun Q."/>
            <person name="Wang H."/>
            <person name="Waterman M."/>
            <person name="Westerman R."/>
            <person name="Wolfgruber T.K."/>
            <person name="Yang L."/>
            <person name="Yu Y."/>
            <person name="Zhang L."/>
            <person name="Zhou S."/>
            <person name="Zhu Q."/>
            <person name="Bennetzen J.L."/>
            <person name="Dawe R.K."/>
            <person name="Jiang J."/>
            <person name="Jiang N."/>
            <person name="Presting G.G."/>
            <person name="Wessler S.R."/>
            <person name="Aluru S."/>
            <person name="Martienssen R.A."/>
            <person name="Clifton S.W."/>
            <person name="McCombie W.R."/>
            <person name="Wing R.A."/>
            <person name="Wilson R.K."/>
        </authorList>
    </citation>
    <scope>NUCLEOTIDE SEQUENCE [LARGE SCALE GENOMIC DNA]</scope>
    <source>
        <strain evidence="3">cv. B73</strain>
    </source>
</reference>
<organism evidence="2 3">
    <name type="scientific">Zea mays</name>
    <name type="common">Maize</name>
    <dbReference type="NCBI Taxonomy" id="4577"/>
    <lineage>
        <taxon>Eukaryota</taxon>
        <taxon>Viridiplantae</taxon>
        <taxon>Streptophyta</taxon>
        <taxon>Embryophyta</taxon>
        <taxon>Tracheophyta</taxon>
        <taxon>Spermatophyta</taxon>
        <taxon>Magnoliopsida</taxon>
        <taxon>Liliopsida</taxon>
        <taxon>Poales</taxon>
        <taxon>Poaceae</taxon>
        <taxon>PACMAD clade</taxon>
        <taxon>Panicoideae</taxon>
        <taxon>Andropogonodae</taxon>
        <taxon>Andropogoneae</taxon>
        <taxon>Tripsacinae</taxon>
        <taxon>Zea</taxon>
    </lineage>
</organism>
<feature type="compositionally biased region" description="Basic and acidic residues" evidence="1">
    <location>
        <begin position="1"/>
        <end position="10"/>
    </location>
</feature>
<dbReference type="Proteomes" id="UP000007305">
    <property type="component" value="Chromosome 8"/>
</dbReference>
<feature type="region of interest" description="Disordered" evidence="1">
    <location>
        <begin position="113"/>
        <end position="219"/>
    </location>
</feature>
<evidence type="ECO:0000256" key="1">
    <source>
        <dbReference type="SAM" id="MobiDB-lite"/>
    </source>
</evidence>
<feature type="compositionally biased region" description="Basic residues" evidence="1">
    <location>
        <begin position="119"/>
        <end position="131"/>
    </location>
</feature>
<reference evidence="2" key="2">
    <citation type="submission" date="2019-07" db="EMBL/GenBank/DDBJ databases">
        <authorList>
            <person name="Seetharam A."/>
            <person name="Woodhouse M."/>
            <person name="Cannon E."/>
        </authorList>
    </citation>
    <scope>NUCLEOTIDE SEQUENCE [LARGE SCALE GENOMIC DNA]</scope>
    <source>
        <strain evidence="2">cv. B73</strain>
    </source>
</reference>
<protein>
    <submittedName>
        <fullName evidence="2">Uncharacterized protein</fullName>
    </submittedName>
</protein>
<evidence type="ECO:0000313" key="3">
    <source>
        <dbReference type="Proteomes" id="UP000007305"/>
    </source>
</evidence>
<dbReference type="Gramene" id="Zm00001eb333000_T001">
    <property type="protein sequence ID" value="Zm00001eb333000_P001"/>
    <property type="gene ID" value="Zm00001eb333000"/>
</dbReference>
<proteinExistence type="predicted"/>
<dbReference type="FunCoup" id="A0A804QKY4">
    <property type="interactions" value="7"/>
</dbReference>
<keyword evidence="3" id="KW-1185">Reference proteome</keyword>
<feature type="region of interest" description="Disordered" evidence="1">
    <location>
        <begin position="1"/>
        <end position="28"/>
    </location>
</feature>
<feature type="compositionally biased region" description="Basic and acidic residues" evidence="1">
    <location>
        <begin position="18"/>
        <end position="28"/>
    </location>
</feature>
<feature type="compositionally biased region" description="Basic residues" evidence="1">
    <location>
        <begin position="196"/>
        <end position="208"/>
    </location>
</feature>
<evidence type="ECO:0000313" key="2">
    <source>
        <dbReference type="EnsemblPlants" id="Zm00001eb333000_P001"/>
    </source>
</evidence>
<dbReference type="EnsemblPlants" id="Zm00001eb333000_T001">
    <property type="protein sequence ID" value="Zm00001eb333000_P001"/>
    <property type="gene ID" value="Zm00001eb333000"/>
</dbReference>
<dbReference type="AlphaFoldDB" id="A0A804QKY4"/>
<sequence length="301" mass="33109">MRAESTHGDEWEGAIRQARREEKKFEEKPRYSRCVDLAALLPDLAVGAGEHVDAAHLLHGHGKGGVEAGGGGEVGHELRGGGVLRQRGVGGQRALALAHPGVEPAVEPGRRAAVQAHGGGRRRRVGARRHERAGVGGVQQRVDAGGVPLVQARGDAGAAGHADGVRPRQRHQVRQVEPATGEARQQAAEPREGRRQRPQRVGRQRRRPAVPPPRLHLPQRRPELVRHRVARRQRHDVRARHHPRARLLHLRLDRVDRLVPAHRQVRRRRLLALRVVQQDRRVAALHGIGIGMGAADGRCSV</sequence>
<name>A0A804QKY4_MAIZE</name>
<dbReference type="InParanoid" id="A0A804QKY4"/>